<comment type="subcellular location">
    <subcellularLocation>
        <location evidence="1">Cell membrane</location>
        <topology evidence="1">Multi-pass membrane protein</topology>
    </subcellularLocation>
</comment>
<organism evidence="11 12">
    <name type="scientific">Sinanodonta woodiana</name>
    <name type="common">Chinese pond mussel</name>
    <name type="synonym">Anodonta woodiana</name>
    <dbReference type="NCBI Taxonomy" id="1069815"/>
    <lineage>
        <taxon>Eukaryota</taxon>
        <taxon>Metazoa</taxon>
        <taxon>Spiralia</taxon>
        <taxon>Lophotrochozoa</taxon>
        <taxon>Mollusca</taxon>
        <taxon>Bivalvia</taxon>
        <taxon>Autobranchia</taxon>
        <taxon>Heteroconchia</taxon>
        <taxon>Palaeoheterodonta</taxon>
        <taxon>Unionida</taxon>
        <taxon>Unionoidea</taxon>
        <taxon>Unionidae</taxon>
        <taxon>Unioninae</taxon>
        <taxon>Sinanodonta</taxon>
    </lineage>
</organism>
<dbReference type="SUPFAM" id="SSF81321">
    <property type="entry name" value="Family A G protein-coupled receptor-like"/>
    <property type="match status" value="1"/>
</dbReference>
<dbReference type="EMBL" id="JBJQND010000015">
    <property type="protein sequence ID" value="KAL3852493.1"/>
    <property type="molecule type" value="Genomic_DNA"/>
</dbReference>
<keyword evidence="7" id="KW-0675">Receptor</keyword>
<feature type="transmembrane region" description="Helical" evidence="9">
    <location>
        <begin position="114"/>
        <end position="135"/>
    </location>
</feature>
<evidence type="ECO:0000256" key="6">
    <source>
        <dbReference type="ARBA" id="ARBA00023136"/>
    </source>
</evidence>
<keyword evidence="12" id="KW-1185">Reference proteome</keyword>
<keyword evidence="4 9" id="KW-1133">Transmembrane helix</keyword>
<dbReference type="GO" id="GO:0004930">
    <property type="term" value="F:G protein-coupled receptor activity"/>
    <property type="evidence" value="ECO:0007669"/>
    <property type="project" value="UniProtKB-KW"/>
</dbReference>
<feature type="transmembrane region" description="Helical" evidence="9">
    <location>
        <begin position="147"/>
        <end position="168"/>
    </location>
</feature>
<dbReference type="InterPro" id="IPR000276">
    <property type="entry name" value="GPCR_Rhodpsn"/>
</dbReference>
<evidence type="ECO:0000256" key="5">
    <source>
        <dbReference type="ARBA" id="ARBA00023040"/>
    </source>
</evidence>
<dbReference type="Gene3D" id="1.20.1070.10">
    <property type="entry name" value="Rhodopsin 7-helix transmembrane proteins"/>
    <property type="match status" value="1"/>
</dbReference>
<keyword evidence="8" id="KW-0807">Transducer</keyword>
<dbReference type="EMBL" id="JBJQND010000015">
    <property type="protein sequence ID" value="KAL3852492.1"/>
    <property type="molecule type" value="Genomic_DNA"/>
</dbReference>
<evidence type="ECO:0000256" key="1">
    <source>
        <dbReference type="ARBA" id="ARBA00004651"/>
    </source>
</evidence>
<proteinExistence type="predicted"/>
<evidence type="ECO:0000313" key="11">
    <source>
        <dbReference type="EMBL" id="KAL3852492.1"/>
    </source>
</evidence>
<dbReference type="PROSITE" id="PS50262">
    <property type="entry name" value="G_PROTEIN_RECEP_F1_2"/>
    <property type="match status" value="1"/>
</dbReference>
<evidence type="ECO:0000256" key="7">
    <source>
        <dbReference type="ARBA" id="ARBA00023170"/>
    </source>
</evidence>
<feature type="domain" description="G-protein coupled receptors family 1 profile" evidence="10">
    <location>
        <begin position="52"/>
        <end position="298"/>
    </location>
</feature>
<evidence type="ECO:0000256" key="9">
    <source>
        <dbReference type="SAM" id="Phobius"/>
    </source>
</evidence>
<dbReference type="PRINTS" id="PR00237">
    <property type="entry name" value="GPCRRHODOPSN"/>
</dbReference>
<dbReference type="Pfam" id="PF00001">
    <property type="entry name" value="7tm_1"/>
    <property type="match status" value="1"/>
</dbReference>
<dbReference type="InterPro" id="IPR017452">
    <property type="entry name" value="GPCR_Rhodpsn_7TM"/>
</dbReference>
<name>A0ABD3UTM0_SINWO</name>
<reference evidence="11 12" key="1">
    <citation type="submission" date="2024-11" db="EMBL/GenBank/DDBJ databases">
        <title>Chromosome-level genome assembly of the freshwater bivalve Anodonta woodiana.</title>
        <authorList>
            <person name="Chen X."/>
        </authorList>
    </citation>
    <scope>NUCLEOTIDE SEQUENCE [LARGE SCALE GENOMIC DNA]</scope>
    <source>
        <strain evidence="11">MN2024</strain>
        <tissue evidence="11">Gills</tissue>
    </source>
</reference>
<feature type="transmembrane region" description="Helical" evidence="9">
    <location>
        <begin position="246"/>
        <end position="267"/>
    </location>
</feature>
<feature type="transmembrane region" description="Helical" evidence="9">
    <location>
        <begin position="279"/>
        <end position="301"/>
    </location>
</feature>
<feature type="transmembrane region" description="Helical" evidence="9">
    <location>
        <begin position="34"/>
        <end position="62"/>
    </location>
</feature>
<dbReference type="Proteomes" id="UP001634394">
    <property type="component" value="Unassembled WGS sequence"/>
</dbReference>
<evidence type="ECO:0000313" key="12">
    <source>
        <dbReference type="Proteomes" id="UP001634394"/>
    </source>
</evidence>
<evidence type="ECO:0000256" key="8">
    <source>
        <dbReference type="ARBA" id="ARBA00023224"/>
    </source>
</evidence>
<evidence type="ECO:0000256" key="3">
    <source>
        <dbReference type="ARBA" id="ARBA00022692"/>
    </source>
</evidence>
<gene>
    <name evidence="11" type="ORF">ACJMK2_016122</name>
</gene>
<evidence type="ECO:0000256" key="2">
    <source>
        <dbReference type="ARBA" id="ARBA00022475"/>
    </source>
</evidence>
<evidence type="ECO:0000259" key="10">
    <source>
        <dbReference type="PROSITE" id="PS50262"/>
    </source>
</evidence>
<accession>A0ABD3UTM0</accession>
<dbReference type="AlphaFoldDB" id="A0ABD3UTM0"/>
<sequence>MPVEHISTLAVVTNTTEDTKTAMQELWWEENTEILVTLEVLVIILCILGSSGNLITVLAIIFSSLRYNVNCILIGSQSTAGFLYCVLILPMQAFVFHRQTHEMEQSFCLAAGGIRYTLVGVIMLNLSAIALYRYLNVVHIKQYRNMSSGKILFTTIVFCWMIPLIFTIPPSLKLWGSFTFQPSILACTFDVTADGSNRIIMVTLGFIVPCLFIVYCYARIGIAAFQSFKRMSRWNNNNPQSKALKLSGMMLCIFFIFFLGTFPYFVLNVTDKRFKYPIHHIWTTMMGWLLYTLNPVVYTLMDNNFRTAYKNFLVGDCEAHPVRHHSSRLSRGTSL</sequence>
<comment type="caution">
    <text evidence="11">The sequence shown here is derived from an EMBL/GenBank/DDBJ whole genome shotgun (WGS) entry which is preliminary data.</text>
</comment>
<dbReference type="PANTHER" id="PTHR24228:SF74">
    <property type="entry name" value="G-PROTEIN COUPLED RECEPTORS FAMILY 1 PROFILE DOMAIN-CONTAINING PROTEIN"/>
    <property type="match status" value="1"/>
</dbReference>
<keyword evidence="6 9" id="KW-0472">Membrane</keyword>
<feature type="transmembrane region" description="Helical" evidence="9">
    <location>
        <begin position="199"/>
        <end position="225"/>
    </location>
</feature>
<keyword evidence="2" id="KW-1003">Cell membrane</keyword>
<protein>
    <recommendedName>
        <fullName evidence="10">G-protein coupled receptors family 1 profile domain-containing protein</fullName>
    </recommendedName>
</protein>
<dbReference type="PANTHER" id="PTHR24228">
    <property type="entry name" value="B2 BRADYKININ RECEPTOR/ANGIOTENSIN II RECEPTOR"/>
    <property type="match status" value="1"/>
</dbReference>
<keyword evidence="3 9" id="KW-0812">Transmembrane</keyword>
<dbReference type="GO" id="GO:0005886">
    <property type="term" value="C:plasma membrane"/>
    <property type="evidence" value="ECO:0007669"/>
    <property type="project" value="UniProtKB-SubCell"/>
</dbReference>
<evidence type="ECO:0000256" key="4">
    <source>
        <dbReference type="ARBA" id="ARBA00022989"/>
    </source>
</evidence>
<feature type="transmembrane region" description="Helical" evidence="9">
    <location>
        <begin position="69"/>
        <end position="94"/>
    </location>
</feature>
<keyword evidence="5" id="KW-0297">G-protein coupled receptor</keyword>